<keyword evidence="2" id="KW-1185">Reference proteome</keyword>
<evidence type="ECO:0008006" key="3">
    <source>
        <dbReference type="Google" id="ProtNLM"/>
    </source>
</evidence>
<accession>A0A448WQZ3</accession>
<dbReference type="AlphaFoldDB" id="A0A448WQZ3"/>
<evidence type="ECO:0000313" key="1">
    <source>
        <dbReference type="EMBL" id="VEL17974.1"/>
    </source>
</evidence>
<comment type="caution">
    <text evidence="1">The sequence shown here is derived from an EMBL/GenBank/DDBJ whole genome shotgun (WGS) entry which is preliminary data.</text>
</comment>
<reference evidence="1" key="1">
    <citation type="submission" date="2018-11" db="EMBL/GenBank/DDBJ databases">
        <authorList>
            <consortium name="Pathogen Informatics"/>
        </authorList>
    </citation>
    <scope>NUCLEOTIDE SEQUENCE</scope>
</reference>
<proteinExistence type="predicted"/>
<gene>
    <name evidence="1" type="ORF">PXEA_LOCUS11414</name>
</gene>
<evidence type="ECO:0000313" key="2">
    <source>
        <dbReference type="Proteomes" id="UP000784294"/>
    </source>
</evidence>
<protein>
    <recommendedName>
        <fullName evidence="3">Ras-associating domain-containing protein</fullName>
    </recommendedName>
</protein>
<name>A0A448WQZ3_9PLAT</name>
<organism evidence="1 2">
    <name type="scientific">Protopolystoma xenopodis</name>
    <dbReference type="NCBI Taxonomy" id="117903"/>
    <lineage>
        <taxon>Eukaryota</taxon>
        <taxon>Metazoa</taxon>
        <taxon>Spiralia</taxon>
        <taxon>Lophotrochozoa</taxon>
        <taxon>Platyhelminthes</taxon>
        <taxon>Monogenea</taxon>
        <taxon>Polyopisthocotylea</taxon>
        <taxon>Polystomatidea</taxon>
        <taxon>Polystomatidae</taxon>
        <taxon>Protopolystoma</taxon>
    </lineage>
</organism>
<dbReference type="EMBL" id="CAAALY010035079">
    <property type="protein sequence ID" value="VEL17974.1"/>
    <property type="molecule type" value="Genomic_DNA"/>
</dbReference>
<dbReference type="Proteomes" id="UP000784294">
    <property type="component" value="Unassembled WGS sequence"/>
</dbReference>
<sequence>MMLPCLAGVTQVIRVWRASDSGREQSSKLVVIRRTTSLIEAARLSAEEFGLMEEERDNYRLVQVSEF</sequence>